<evidence type="ECO:0000313" key="2">
    <source>
        <dbReference type="EMBL" id="GGY85733.1"/>
    </source>
</evidence>
<gene>
    <name evidence="2" type="ORF">GCM10011613_33320</name>
</gene>
<dbReference type="Pfam" id="PF10881">
    <property type="entry name" value="DUF2726"/>
    <property type="match status" value="1"/>
</dbReference>
<dbReference type="Proteomes" id="UP000619761">
    <property type="component" value="Unassembled WGS sequence"/>
</dbReference>
<keyword evidence="3" id="KW-1185">Reference proteome</keyword>
<dbReference type="Gene3D" id="3.30.65.10">
    <property type="entry name" value="Bacterial Topoisomerase I, domain 1"/>
    <property type="match status" value="1"/>
</dbReference>
<protein>
    <recommendedName>
        <fullName evidence="1">DUF2726 domain-containing protein</fullName>
    </recommendedName>
</protein>
<dbReference type="SUPFAM" id="SSF57783">
    <property type="entry name" value="Zinc beta-ribbon"/>
    <property type="match status" value="1"/>
</dbReference>
<comment type="caution">
    <text evidence="2">The sequence shown here is derived from an EMBL/GenBank/DDBJ whole genome shotgun (WGS) entry which is preliminary data.</text>
</comment>
<evidence type="ECO:0000259" key="1">
    <source>
        <dbReference type="Pfam" id="PF10881"/>
    </source>
</evidence>
<dbReference type="InterPro" id="IPR024402">
    <property type="entry name" value="DUF2726"/>
</dbReference>
<proteinExistence type="predicted"/>
<dbReference type="RefSeq" id="WP_189420698.1">
    <property type="nucleotide sequence ID" value="NZ_BMYZ01000004.1"/>
</dbReference>
<organism evidence="2 3">
    <name type="scientific">Cellvibrio zantedeschiae</name>
    <dbReference type="NCBI Taxonomy" id="1237077"/>
    <lineage>
        <taxon>Bacteria</taxon>
        <taxon>Pseudomonadati</taxon>
        <taxon>Pseudomonadota</taxon>
        <taxon>Gammaproteobacteria</taxon>
        <taxon>Cellvibrionales</taxon>
        <taxon>Cellvibrionaceae</taxon>
        <taxon>Cellvibrio</taxon>
    </lineage>
</organism>
<feature type="domain" description="DUF2726" evidence="1">
    <location>
        <begin position="70"/>
        <end position="183"/>
    </location>
</feature>
<sequence length="265" mass="29179">MWVLWLVLFMAVVGYFIYRTDKKIKSKFEDKFNPHDWDLPRSVELTAEIKPQPVVAPVANVKLSYEKTSSVLNDVQRPIFTALQQALNGEYILLTNINAGDVLNVGASNNLLAVQVATKNIATKQFDFVVCEKTQLRAVCVIMLGDSLDPLLTSICEDAQLPLARFKVQASYDVAVIRASLFKALGVEQAEAISTNESVLDIVDEPEVKSPANKSELTESGIALELCPECSAVMLKRKAKNGAAAGKLFWICSTYPKCRGVLPIK</sequence>
<reference evidence="3" key="1">
    <citation type="journal article" date="2019" name="Int. J. Syst. Evol. Microbiol.">
        <title>The Global Catalogue of Microorganisms (GCM) 10K type strain sequencing project: providing services to taxonomists for standard genome sequencing and annotation.</title>
        <authorList>
            <consortium name="The Broad Institute Genomics Platform"/>
            <consortium name="The Broad Institute Genome Sequencing Center for Infectious Disease"/>
            <person name="Wu L."/>
            <person name="Ma J."/>
        </authorList>
    </citation>
    <scope>NUCLEOTIDE SEQUENCE [LARGE SCALE GENOMIC DNA]</scope>
    <source>
        <strain evidence="3">KCTC 32239</strain>
    </source>
</reference>
<dbReference type="EMBL" id="BMYZ01000004">
    <property type="protein sequence ID" value="GGY85733.1"/>
    <property type="molecule type" value="Genomic_DNA"/>
</dbReference>
<evidence type="ECO:0000313" key="3">
    <source>
        <dbReference type="Proteomes" id="UP000619761"/>
    </source>
</evidence>
<name>A0ABQ3B981_9GAMM</name>
<accession>A0ABQ3B981</accession>